<name>A0AC35G7H0_9BILA</name>
<reference evidence="2" key="1">
    <citation type="submission" date="2022-11" db="UniProtKB">
        <authorList>
            <consortium name="WormBaseParasite"/>
        </authorList>
    </citation>
    <scope>IDENTIFICATION</scope>
</reference>
<organism evidence="1 2">
    <name type="scientific">Panagrolaimus sp. PS1159</name>
    <dbReference type="NCBI Taxonomy" id="55785"/>
    <lineage>
        <taxon>Eukaryota</taxon>
        <taxon>Metazoa</taxon>
        <taxon>Ecdysozoa</taxon>
        <taxon>Nematoda</taxon>
        <taxon>Chromadorea</taxon>
        <taxon>Rhabditida</taxon>
        <taxon>Tylenchina</taxon>
        <taxon>Panagrolaimomorpha</taxon>
        <taxon>Panagrolaimoidea</taxon>
        <taxon>Panagrolaimidae</taxon>
        <taxon>Panagrolaimus</taxon>
    </lineage>
</organism>
<evidence type="ECO:0000313" key="2">
    <source>
        <dbReference type="WBParaSite" id="PS1159_v2.g24329.t1"/>
    </source>
</evidence>
<accession>A0AC35G7H0</accession>
<dbReference type="WBParaSite" id="PS1159_v2.g24329.t1">
    <property type="protein sequence ID" value="PS1159_v2.g24329.t1"/>
    <property type="gene ID" value="PS1159_v2.g24329"/>
</dbReference>
<evidence type="ECO:0000313" key="1">
    <source>
        <dbReference type="Proteomes" id="UP000887580"/>
    </source>
</evidence>
<protein>
    <submittedName>
        <fullName evidence="2">Uncharacterized protein</fullName>
    </submittedName>
</protein>
<sequence>MPPYSLPSDDEDVVVQAAPIQRVSEQYIQVNIAALRPAIFVGPNATVERIIPAPRPLGYCLLCHANNHETYQCIRARRLRLPPTTISSNQQHRHDPPPPPSPPSSSSNNNNPRGPSSAV</sequence>
<proteinExistence type="predicted"/>
<dbReference type="Proteomes" id="UP000887580">
    <property type="component" value="Unplaced"/>
</dbReference>